<reference evidence="2 3" key="1">
    <citation type="submission" date="2020-11" db="EMBL/GenBank/DDBJ databases">
        <authorList>
            <person name="Wallbank WR R."/>
            <person name="Pardo Diaz C."/>
            <person name="Kozak K."/>
            <person name="Martin S."/>
            <person name="Jiggins C."/>
            <person name="Moest M."/>
            <person name="Warren A I."/>
            <person name="Generalovic N T."/>
            <person name="Byers J.R.P. K."/>
            <person name="Montejo-Kovacevich G."/>
            <person name="Yen C E."/>
        </authorList>
    </citation>
    <scope>NUCLEOTIDE SEQUENCE [LARGE SCALE GENOMIC DNA]</scope>
</reference>
<proteinExistence type="predicted"/>
<dbReference type="InParanoid" id="A0A7R8U9Y2"/>
<accession>A0A7R8U9Y2</accession>
<evidence type="ECO:0000313" key="3">
    <source>
        <dbReference type="Proteomes" id="UP000594454"/>
    </source>
</evidence>
<keyword evidence="3" id="KW-1185">Reference proteome</keyword>
<evidence type="ECO:0008006" key="4">
    <source>
        <dbReference type="Google" id="ProtNLM"/>
    </source>
</evidence>
<keyword evidence="1" id="KW-0732">Signal</keyword>
<dbReference type="OrthoDB" id="6350276at2759"/>
<sequence>MASASFVLPLALLAVLMVVVASEQPPDSIEMAERKPEEATGNKRASFFVGSRYGRSYYGNSKAGRVNVAPRNDRFFLGSRYGKRNNEYIPATDAEQQDSNSVLTSSTHAKFFTMSCVHTGFKNFFRCNSVNDIDNYIQRLTNDDQ</sequence>
<evidence type="ECO:0000256" key="1">
    <source>
        <dbReference type="SAM" id="SignalP"/>
    </source>
</evidence>
<gene>
    <name evidence="2" type="ORF">HERILL_LOCUS257</name>
</gene>
<protein>
    <recommendedName>
        <fullName evidence="4">RYamide</fullName>
    </recommendedName>
</protein>
<name>A0A7R8U9Y2_HERIL</name>
<feature type="chain" id="PRO_5031436262" description="RYamide" evidence="1">
    <location>
        <begin position="23"/>
        <end position="145"/>
    </location>
</feature>
<feature type="signal peptide" evidence="1">
    <location>
        <begin position="1"/>
        <end position="22"/>
    </location>
</feature>
<evidence type="ECO:0000313" key="2">
    <source>
        <dbReference type="EMBL" id="CAD7076866.1"/>
    </source>
</evidence>
<organism evidence="2 3">
    <name type="scientific">Hermetia illucens</name>
    <name type="common">Black soldier fly</name>
    <dbReference type="NCBI Taxonomy" id="343691"/>
    <lineage>
        <taxon>Eukaryota</taxon>
        <taxon>Metazoa</taxon>
        <taxon>Ecdysozoa</taxon>
        <taxon>Arthropoda</taxon>
        <taxon>Hexapoda</taxon>
        <taxon>Insecta</taxon>
        <taxon>Pterygota</taxon>
        <taxon>Neoptera</taxon>
        <taxon>Endopterygota</taxon>
        <taxon>Diptera</taxon>
        <taxon>Brachycera</taxon>
        <taxon>Stratiomyomorpha</taxon>
        <taxon>Stratiomyidae</taxon>
        <taxon>Hermetiinae</taxon>
        <taxon>Hermetia</taxon>
    </lineage>
</organism>
<dbReference type="Proteomes" id="UP000594454">
    <property type="component" value="Chromosome 1"/>
</dbReference>
<dbReference type="EMBL" id="LR899009">
    <property type="protein sequence ID" value="CAD7076866.1"/>
    <property type="molecule type" value="Genomic_DNA"/>
</dbReference>
<dbReference type="AlphaFoldDB" id="A0A7R8U9Y2"/>